<proteinExistence type="predicted"/>
<accession>A0A1H9YFA5</accession>
<dbReference type="STRING" id="349064.SAMN05660429_00203"/>
<dbReference type="OrthoDB" id="6267605at2"/>
<keyword evidence="2" id="KW-1185">Reference proteome</keyword>
<name>A0A1H9YFA5_THASX</name>
<organism evidence="1 2">
    <name type="scientific">Thalassotalea agarivorans</name>
    <name type="common">Thalassomonas agarivorans</name>
    <dbReference type="NCBI Taxonomy" id="349064"/>
    <lineage>
        <taxon>Bacteria</taxon>
        <taxon>Pseudomonadati</taxon>
        <taxon>Pseudomonadota</taxon>
        <taxon>Gammaproteobacteria</taxon>
        <taxon>Alteromonadales</taxon>
        <taxon>Colwelliaceae</taxon>
        <taxon>Thalassotalea</taxon>
    </lineage>
</organism>
<dbReference type="AlphaFoldDB" id="A0A1H9YFA5"/>
<protein>
    <submittedName>
        <fullName evidence="1">Uncharacterized protein</fullName>
    </submittedName>
</protein>
<evidence type="ECO:0000313" key="1">
    <source>
        <dbReference type="EMBL" id="SES67631.1"/>
    </source>
</evidence>
<sequence length="108" mass="12756">MVVEQFINEKIQQIHHYISAVILHQIHYTELDKFVTDTMEEWTFFQVADDMPSNARERVFWHVIHEIMLNGAQSLDTNLYFKSEITTCLDFFQGTGSYPIDCVGWRPV</sequence>
<gene>
    <name evidence="1" type="ORF">SAMN05660429_00203</name>
</gene>
<dbReference type="EMBL" id="FOHK01000001">
    <property type="protein sequence ID" value="SES67631.1"/>
    <property type="molecule type" value="Genomic_DNA"/>
</dbReference>
<reference evidence="1 2" key="1">
    <citation type="submission" date="2016-10" db="EMBL/GenBank/DDBJ databases">
        <authorList>
            <person name="de Groot N.N."/>
        </authorList>
    </citation>
    <scope>NUCLEOTIDE SEQUENCE [LARGE SCALE GENOMIC DNA]</scope>
    <source>
        <strain evidence="1 2">DSM 19706</strain>
    </source>
</reference>
<dbReference type="Proteomes" id="UP000199308">
    <property type="component" value="Unassembled WGS sequence"/>
</dbReference>
<evidence type="ECO:0000313" key="2">
    <source>
        <dbReference type="Proteomes" id="UP000199308"/>
    </source>
</evidence>